<reference evidence="2 3" key="1">
    <citation type="submission" date="2016-09" db="EMBL/GenBank/DDBJ databases">
        <authorList>
            <person name="Capua I."/>
            <person name="De Benedictis P."/>
            <person name="Joannis T."/>
            <person name="Lombin L.H."/>
            <person name="Cattoli G."/>
        </authorList>
    </citation>
    <scope>NUCLEOTIDE SEQUENCE [LARGE SCALE GENOMIC DNA]</scope>
    <source>
        <strain evidence="2 3">A7P-90m</strain>
    </source>
</reference>
<evidence type="ECO:0000313" key="3">
    <source>
        <dbReference type="Proteomes" id="UP000199452"/>
    </source>
</evidence>
<dbReference type="AlphaFoldDB" id="A0A1G6MI54"/>
<sequence length="919" mass="101504">MSRRSIIYIAIAFVVLLLGIGFLFTIFYNSENSGEPIAAIPTDAVVVMRFPSADKLINFQQEIEGVGSIFDEVDWFAEFVRNHKTAKSLALGNDALNTLFTSSNLFVSIHALGKGGNRMGYYIQLPPDLRDHTIASLDAYLIGKGAKMAKGEYQGSTIVHVVPGTGFPFDFYYTICNRLAIISSSRLIVETSIRQLASGESLIRSPAFKSLWNTLGDKSAINIMVNGAKFSSLIQPLLLNSQMRQIKVLNTLTDWIALDGFTRPDALIGNGFSMASDSTNKLFRIFLNQDPQPVTIADALPASVGCFVSYGIADFNDLSSNIKSNLDKDNKLYNHNLRLKVLSNDHRFDIERFFRVAKPAVVTSLFYRNESLENGGCWVNLYTLGDAETARVLAKENFSNYTREVNVSSSAGDVTVGGEKLPIYKLSFTDFSKAIFGNLLFSFDEVAAGFYENYFFTISDPAGAKFFLEAMASPDKLKNSPSYSSISQYAASMGNVFFFFNPAEGKSLLQLLADSPLEKELSKHTCIFDNIGGLGIQLRSLKGKLFTNVFLSTRAGKKDNTTAAEWTFRADTLLASRPFVFKNHKTKAAELAFQDISNKVYLLGIDGSLLWKVQVADRLVGDMLCVDFFKNYKLQLFFTTKNSIYLIDRNGDIVDGFPIALPSPATGPASLFDYDNNGEFRIFVPVADGRVLLFDKNGKEVQGWRFKNTGGLVTTPVNFIGQGAKDYICINDGIRYYFLDRRGKERLKLQKAITPGLNTQCYASDDGNGLVIADKEGNVFKITPDGKVFDLLSASFNKNYQFCYSDITGDKKSEFIFANENELTAFGPGGDKLFTSKLEGSITENPVLFNPGSKGKPLLSVITDEGKAYVIKGDGSVFPGFPMESMFSPTVVKASEKNNIVGALRVTSVGELKYYRIDQ</sequence>
<dbReference type="Proteomes" id="UP000199452">
    <property type="component" value="Unassembled WGS sequence"/>
</dbReference>
<keyword evidence="1" id="KW-0472">Membrane</keyword>
<dbReference type="InterPro" id="IPR015943">
    <property type="entry name" value="WD40/YVTN_repeat-like_dom_sf"/>
</dbReference>
<dbReference type="Gene3D" id="2.130.10.10">
    <property type="entry name" value="YVTN repeat-like/Quinoprotein amine dehydrogenase"/>
    <property type="match status" value="1"/>
</dbReference>
<keyword evidence="3" id="KW-1185">Reference proteome</keyword>
<organism evidence="2 3">
    <name type="scientific">Williamwhitmania taraxaci</name>
    <dbReference type="NCBI Taxonomy" id="1640674"/>
    <lineage>
        <taxon>Bacteria</taxon>
        <taxon>Pseudomonadati</taxon>
        <taxon>Bacteroidota</taxon>
        <taxon>Bacteroidia</taxon>
        <taxon>Bacteroidales</taxon>
        <taxon>Williamwhitmaniaceae</taxon>
        <taxon>Williamwhitmania</taxon>
    </lineage>
</organism>
<evidence type="ECO:0000313" key="2">
    <source>
        <dbReference type="EMBL" id="SDC54635.1"/>
    </source>
</evidence>
<dbReference type="InterPro" id="IPR011047">
    <property type="entry name" value="Quinoprotein_ADH-like_sf"/>
</dbReference>
<dbReference type="OrthoDB" id="1093345at2"/>
<keyword evidence="1" id="KW-0812">Transmembrane</keyword>
<proteinExistence type="predicted"/>
<name>A0A1G6MI54_9BACT</name>
<dbReference type="RefSeq" id="WP_092438660.1">
    <property type="nucleotide sequence ID" value="NZ_FMYP01000036.1"/>
</dbReference>
<gene>
    <name evidence="2" type="ORF">SAMN05216323_10362</name>
</gene>
<dbReference type="EMBL" id="FMYP01000036">
    <property type="protein sequence ID" value="SDC54635.1"/>
    <property type="molecule type" value="Genomic_DNA"/>
</dbReference>
<protein>
    <submittedName>
        <fullName evidence="2">Uncharacterized protein</fullName>
    </submittedName>
</protein>
<evidence type="ECO:0000256" key="1">
    <source>
        <dbReference type="SAM" id="Phobius"/>
    </source>
</evidence>
<dbReference type="SUPFAM" id="SSF50998">
    <property type="entry name" value="Quinoprotein alcohol dehydrogenase-like"/>
    <property type="match status" value="1"/>
</dbReference>
<dbReference type="STRING" id="1640674.SAMN05216323_10362"/>
<keyword evidence="1" id="KW-1133">Transmembrane helix</keyword>
<feature type="transmembrane region" description="Helical" evidence="1">
    <location>
        <begin position="7"/>
        <end position="28"/>
    </location>
</feature>
<accession>A0A1G6MI54</accession>